<accession>A0AAV8WJR7</accession>
<sequence>MEREGQILDVLINEELLHLTSVIAKTVSYPCGNALLIGKSGIGRKSAVKIISALQSAKLIVPVNEQPNFNNDLKAVSKFIVNHRLC</sequence>
<feature type="domain" description="Dynein heavy chain AAA module D4" evidence="1">
    <location>
        <begin position="11"/>
        <end position="78"/>
    </location>
</feature>
<comment type="caution">
    <text evidence="2">The sequence shown here is derived from an EMBL/GenBank/DDBJ whole genome shotgun (WGS) entry which is preliminary data.</text>
</comment>
<dbReference type="AlphaFoldDB" id="A0AAV8WJR7"/>
<dbReference type="InterPro" id="IPR027417">
    <property type="entry name" value="P-loop_NTPase"/>
</dbReference>
<evidence type="ECO:0000259" key="1">
    <source>
        <dbReference type="Pfam" id="PF12780"/>
    </source>
</evidence>
<keyword evidence="3" id="KW-1185">Reference proteome</keyword>
<name>A0AAV8WJR7_9CUCU</name>
<dbReference type="EMBL" id="JANEYF010005896">
    <property type="protein sequence ID" value="KAJ8926445.1"/>
    <property type="molecule type" value="Genomic_DNA"/>
</dbReference>
<proteinExistence type="predicted"/>
<dbReference type="Proteomes" id="UP001162156">
    <property type="component" value="Unassembled WGS sequence"/>
</dbReference>
<reference evidence="2" key="1">
    <citation type="journal article" date="2023" name="Insect Mol. Biol.">
        <title>Genome sequencing provides insights into the evolution of gene families encoding plant cell wall-degrading enzymes in longhorned beetles.</title>
        <authorList>
            <person name="Shin N.R."/>
            <person name="Okamura Y."/>
            <person name="Kirsch R."/>
            <person name="Pauchet Y."/>
        </authorList>
    </citation>
    <scope>NUCLEOTIDE SEQUENCE</scope>
    <source>
        <strain evidence="2">RBIC_L_NR</strain>
    </source>
</reference>
<organism evidence="2 3">
    <name type="scientific">Rhamnusium bicolor</name>
    <dbReference type="NCBI Taxonomy" id="1586634"/>
    <lineage>
        <taxon>Eukaryota</taxon>
        <taxon>Metazoa</taxon>
        <taxon>Ecdysozoa</taxon>
        <taxon>Arthropoda</taxon>
        <taxon>Hexapoda</taxon>
        <taxon>Insecta</taxon>
        <taxon>Pterygota</taxon>
        <taxon>Neoptera</taxon>
        <taxon>Endopterygota</taxon>
        <taxon>Coleoptera</taxon>
        <taxon>Polyphaga</taxon>
        <taxon>Cucujiformia</taxon>
        <taxon>Chrysomeloidea</taxon>
        <taxon>Cerambycidae</taxon>
        <taxon>Lepturinae</taxon>
        <taxon>Rhagiini</taxon>
        <taxon>Rhamnusium</taxon>
    </lineage>
</organism>
<evidence type="ECO:0000313" key="2">
    <source>
        <dbReference type="EMBL" id="KAJ8926445.1"/>
    </source>
</evidence>
<evidence type="ECO:0000313" key="3">
    <source>
        <dbReference type="Proteomes" id="UP001162156"/>
    </source>
</evidence>
<protein>
    <recommendedName>
        <fullName evidence="1">Dynein heavy chain AAA module D4 domain-containing protein</fullName>
    </recommendedName>
</protein>
<dbReference type="InterPro" id="IPR024317">
    <property type="entry name" value="Dynein_heavy_chain_D4_dom"/>
</dbReference>
<dbReference type="Pfam" id="PF12780">
    <property type="entry name" value="AAA_8"/>
    <property type="match status" value="1"/>
</dbReference>
<dbReference type="Gene3D" id="3.40.50.300">
    <property type="entry name" value="P-loop containing nucleotide triphosphate hydrolases"/>
    <property type="match status" value="1"/>
</dbReference>
<gene>
    <name evidence="2" type="ORF">NQ314_021234</name>
</gene>